<reference evidence="3" key="1">
    <citation type="submission" date="2013-11" db="EMBL/GenBank/DDBJ databases">
        <title>Genome sequence of the fusiform rust pathogen reveals effectors for host alternation and coevolution with pine.</title>
        <authorList>
            <consortium name="DOE Joint Genome Institute"/>
            <person name="Smith K."/>
            <person name="Pendleton A."/>
            <person name="Kubisiak T."/>
            <person name="Anderson C."/>
            <person name="Salamov A."/>
            <person name="Aerts A."/>
            <person name="Riley R."/>
            <person name="Clum A."/>
            <person name="Lindquist E."/>
            <person name="Ence D."/>
            <person name="Campbell M."/>
            <person name="Kronenberg Z."/>
            <person name="Feau N."/>
            <person name="Dhillon B."/>
            <person name="Hamelin R."/>
            <person name="Burleigh J."/>
            <person name="Smith J."/>
            <person name="Yandell M."/>
            <person name="Nelson C."/>
            <person name="Grigoriev I."/>
            <person name="Davis J."/>
        </authorList>
    </citation>
    <scope>NUCLEOTIDE SEQUENCE</scope>
    <source>
        <strain evidence="3">G11</strain>
    </source>
</reference>
<keyword evidence="4" id="KW-1185">Reference proteome</keyword>
<dbReference type="AlphaFoldDB" id="A0A9P6N9P8"/>
<sequence>MRLDRPFSKMHPALIFTILITLSLHIPSVISSFATQEAGRAAGNTVHEFRPVTRHLGQQNPDLEAWSVADSDAPFIADSDQDETVDDGFWSTEHNENTVYKNDSPDGPDTNDEQPLLSAHQREPPPFDLDGKDSPEKSAEKENPKPVFQTIKSLFKGAYNQLLEYARLIRDKIRSWLKSPRIPLFTEPVVFGTRFNPLFKKIDEFTSDQEKITAFLEDLADETVGKENNDPRSFYTSEHKEWAKEVEQKTQKDSAQHLKETLVDFYRRILDAKRSDIVQNFKISQFGLKTDVNNVMMVFRETNKKAQLKDLAKRARKYRKKVDRLRLEDPTLLLYLDLFGPANIGAPSRGFVLDSSGPIKGSNEVKKINPEWTAKTAIEMKTLEWQLPKKKVQAIFKQHWRAHDALAMLSIIQDFERQGLNFGSQLSNAYRHQKHEALGTLKDVNDELLKVFKTQNELQKDFASIHKIVNSGKWADKKDSPLEWELLALAEPIGPGRALRTFPNYDELAKTLGIQRFPMAAKRYDKLIGLIALRLRDHYAHAKHFRALRLEFEAIFNEQGQRRILKTLNKLEAPGKPNSETDKRKYSFSPDRDIIEVSSSLNGFNPVDIHHASTTPSPQHSQPNKLQTKHNVA</sequence>
<feature type="chain" id="PRO_5040389632" evidence="2">
    <location>
        <begin position="32"/>
        <end position="633"/>
    </location>
</feature>
<proteinExistence type="predicted"/>
<dbReference type="Proteomes" id="UP000886653">
    <property type="component" value="Unassembled WGS sequence"/>
</dbReference>
<dbReference type="EMBL" id="MU167464">
    <property type="protein sequence ID" value="KAG0140224.1"/>
    <property type="molecule type" value="Genomic_DNA"/>
</dbReference>
<feature type="region of interest" description="Disordered" evidence="1">
    <location>
        <begin position="606"/>
        <end position="633"/>
    </location>
</feature>
<accession>A0A9P6N9P8</accession>
<protein>
    <submittedName>
        <fullName evidence="3">Uncharacterized protein</fullName>
    </submittedName>
</protein>
<feature type="region of interest" description="Disordered" evidence="1">
    <location>
        <begin position="569"/>
        <end position="588"/>
    </location>
</feature>
<evidence type="ECO:0000256" key="1">
    <source>
        <dbReference type="SAM" id="MobiDB-lite"/>
    </source>
</evidence>
<comment type="caution">
    <text evidence="3">The sequence shown here is derived from an EMBL/GenBank/DDBJ whole genome shotgun (WGS) entry which is preliminary data.</text>
</comment>
<gene>
    <name evidence="3" type="ORF">CROQUDRAFT_100430</name>
</gene>
<evidence type="ECO:0000313" key="4">
    <source>
        <dbReference type="Proteomes" id="UP000886653"/>
    </source>
</evidence>
<feature type="compositionally biased region" description="Polar residues" evidence="1">
    <location>
        <begin position="612"/>
        <end position="633"/>
    </location>
</feature>
<feature type="signal peptide" evidence="2">
    <location>
        <begin position="1"/>
        <end position="31"/>
    </location>
</feature>
<feature type="compositionally biased region" description="Basic and acidic residues" evidence="1">
    <location>
        <begin position="120"/>
        <end position="144"/>
    </location>
</feature>
<evidence type="ECO:0000313" key="3">
    <source>
        <dbReference type="EMBL" id="KAG0140224.1"/>
    </source>
</evidence>
<keyword evidence="2" id="KW-0732">Signal</keyword>
<organism evidence="3 4">
    <name type="scientific">Cronartium quercuum f. sp. fusiforme G11</name>
    <dbReference type="NCBI Taxonomy" id="708437"/>
    <lineage>
        <taxon>Eukaryota</taxon>
        <taxon>Fungi</taxon>
        <taxon>Dikarya</taxon>
        <taxon>Basidiomycota</taxon>
        <taxon>Pucciniomycotina</taxon>
        <taxon>Pucciniomycetes</taxon>
        <taxon>Pucciniales</taxon>
        <taxon>Coleosporiaceae</taxon>
        <taxon>Cronartium</taxon>
    </lineage>
</organism>
<evidence type="ECO:0000256" key="2">
    <source>
        <dbReference type="SAM" id="SignalP"/>
    </source>
</evidence>
<feature type="region of interest" description="Disordered" evidence="1">
    <location>
        <begin position="75"/>
        <end position="145"/>
    </location>
</feature>
<feature type="compositionally biased region" description="Basic and acidic residues" evidence="1">
    <location>
        <begin position="579"/>
        <end position="588"/>
    </location>
</feature>
<name>A0A9P6N9P8_9BASI</name>